<dbReference type="InterPro" id="IPR050595">
    <property type="entry name" value="Bact_response_regulator"/>
</dbReference>
<organism evidence="4 5">
    <name type="scientific">Tigheibacillus jepli</name>
    <dbReference type="NCBI Taxonomy" id="3035914"/>
    <lineage>
        <taxon>Bacteria</taxon>
        <taxon>Bacillati</taxon>
        <taxon>Bacillota</taxon>
        <taxon>Bacilli</taxon>
        <taxon>Bacillales</taxon>
        <taxon>Bacillaceae</taxon>
        <taxon>Tigheibacillus</taxon>
    </lineage>
</organism>
<evidence type="ECO:0000256" key="2">
    <source>
        <dbReference type="PROSITE-ProRule" id="PRU00169"/>
    </source>
</evidence>
<comment type="caution">
    <text evidence="4">The sequence shown here is derived from an EMBL/GenBank/DDBJ whole genome shotgun (WGS) entry which is preliminary data.</text>
</comment>
<dbReference type="InterPro" id="IPR011006">
    <property type="entry name" value="CheY-like_superfamily"/>
</dbReference>
<dbReference type="Proteomes" id="UP001228376">
    <property type="component" value="Unassembled WGS sequence"/>
</dbReference>
<dbReference type="PANTHER" id="PTHR44591">
    <property type="entry name" value="STRESS RESPONSE REGULATOR PROTEIN 1"/>
    <property type="match status" value="1"/>
</dbReference>
<protein>
    <submittedName>
        <fullName evidence="4">Response regulator</fullName>
    </submittedName>
</protein>
<evidence type="ECO:0000256" key="1">
    <source>
        <dbReference type="ARBA" id="ARBA00022553"/>
    </source>
</evidence>
<sequence length="119" mass="13359">MLKEILIVDDEPGIRMLLEEIFKSAGYHVQSAETGNKALDKLLQFPIDLLVIDYKLPIMDGIEVLKALEKEKMTVPAILMTGMVESISEEIGPLDNVKHVLSKPFNIVDVLEITEKILK</sequence>
<dbReference type="Gene3D" id="3.40.50.2300">
    <property type="match status" value="1"/>
</dbReference>
<dbReference type="SUPFAM" id="SSF52172">
    <property type="entry name" value="CheY-like"/>
    <property type="match status" value="1"/>
</dbReference>
<name>A0ABU5CE91_9BACI</name>
<feature type="domain" description="Response regulatory" evidence="3">
    <location>
        <begin position="4"/>
        <end position="118"/>
    </location>
</feature>
<reference evidence="4 5" key="1">
    <citation type="submission" date="2023-10" db="EMBL/GenBank/DDBJ databases">
        <title>179-bfca-hs.</title>
        <authorList>
            <person name="Miliotis G."/>
            <person name="Sengupta P."/>
            <person name="Hameed A."/>
            <person name="Chuvochina M."/>
            <person name="Mcdonagh F."/>
            <person name="Simpson A.C."/>
            <person name="Singh N.K."/>
            <person name="Rekha P.D."/>
            <person name="Raman K."/>
            <person name="Hugenholtz P."/>
            <person name="Venkateswaran K."/>
        </authorList>
    </citation>
    <scope>NUCLEOTIDE SEQUENCE [LARGE SCALE GENOMIC DNA]</scope>
    <source>
        <strain evidence="4 5">179-BFC-A-HS</strain>
    </source>
</reference>
<dbReference type="Pfam" id="PF00072">
    <property type="entry name" value="Response_reg"/>
    <property type="match status" value="1"/>
</dbReference>
<keyword evidence="5" id="KW-1185">Reference proteome</keyword>
<evidence type="ECO:0000313" key="5">
    <source>
        <dbReference type="Proteomes" id="UP001228376"/>
    </source>
</evidence>
<proteinExistence type="predicted"/>
<dbReference type="RefSeq" id="WP_306065365.1">
    <property type="nucleotide sequence ID" value="NZ_JAROCA020000001.1"/>
</dbReference>
<keyword evidence="1 2" id="KW-0597">Phosphoprotein</keyword>
<dbReference type="CDD" id="cd00156">
    <property type="entry name" value="REC"/>
    <property type="match status" value="1"/>
</dbReference>
<accession>A0ABU5CE91</accession>
<dbReference type="PANTHER" id="PTHR44591:SF3">
    <property type="entry name" value="RESPONSE REGULATORY DOMAIN-CONTAINING PROTEIN"/>
    <property type="match status" value="1"/>
</dbReference>
<gene>
    <name evidence="4" type="ORF">P5G51_003160</name>
</gene>
<dbReference type="InterPro" id="IPR001789">
    <property type="entry name" value="Sig_transdc_resp-reg_receiver"/>
</dbReference>
<feature type="modified residue" description="4-aspartylphosphate" evidence="2">
    <location>
        <position position="53"/>
    </location>
</feature>
<dbReference type="PROSITE" id="PS50110">
    <property type="entry name" value="RESPONSE_REGULATORY"/>
    <property type="match status" value="1"/>
</dbReference>
<dbReference type="SMART" id="SM00448">
    <property type="entry name" value="REC"/>
    <property type="match status" value="1"/>
</dbReference>
<evidence type="ECO:0000313" key="4">
    <source>
        <dbReference type="EMBL" id="MDY0404540.1"/>
    </source>
</evidence>
<dbReference type="EMBL" id="JAROCA020000001">
    <property type="protein sequence ID" value="MDY0404540.1"/>
    <property type="molecule type" value="Genomic_DNA"/>
</dbReference>
<evidence type="ECO:0000259" key="3">
    <source>
        <dbReference type="PROSITE" id="PS50110"/>
    </source>
</evidence>